<dbReference type="OrthoDB" id="3034904at2"/>
<reference evidence="1 2" key="1">
    <citation type="submission" date="2019-04" db="EMBL/GenBank/DDBJ databases">
        <authorList>
            <person name="Li Y."/>
            <person name="Wang J."/>
        </authorList>
    </citation>
    <scope>NUCLEOTIDE SEQUENCE [LARGE SCALE GENOMIC DNA]</scope>
    <source>
        <strain evidence="1 2">DSM 14668</strain>
    </source>
</reference>
<proteinExistence type="predicted"/>
<keyword evidence="2" id="KW-1185">Reference proteome</keyword>
<sequence length="214" mass="23923">MTTVRNWARGPFELIVHAEGHLRTGDDIDRRMALISFDNAVEVSITAYLTLNPVHRGGASYPNADVEKWLKNYHTKLDFIAHELTRRGSLPWKVEREDILWAHDQRNEQYHGGTGGVPAKRAITTIRSAAFWIFGLLFNVADVAKEVDDEIAALVPPKPAPRPDFDMAIDNEHGIVEIGELNYYASEVLFAVDRDAYSVVGEKLAKGGKRGGKE</sequence>
<protein>
    <submittedName>
        <fullName evidence="1">Uncharacterized protein</fullName>
    </submittedName>
</protein>
<evidence type="ECO:0000313" key="2">
    <source>
        <dbReference type="Proteomes" id="UP000309215"/>
    </source>
</evidence>
<accession>A0A4U1IUA5</accession>
<organism evidence="1 2">
    <name type="scientific">Polyangium fumosum</name>
    <dbReference type="NCBI Taxonomy" id="889272"/>
    <lineage>
        <taxon>Bacteria</taxon>
        <taxon>Pseudomonadati</taxon>
        <taxon>Myxococcota</taxon>
        <taxon>Polyangia</taxon>
        <taxon>Polyangiales</taxon>
        <taxon>Polyangiaceae</taxon>
        <taxon>Polyangium</taxon>
    </lineage>
</organism>
<name>A0A4U1IUA5_9BACT</name>
<evidence type="ECO:0000313" key="1">
    <source>
        <dbReference type="EMBL" id="TKC97993.1"/>
    </source>
</evidence>
<gene>
    <name evidence="1" type="ORF">E8A74_43150</name>
</gene>
<dbReference type="Proteomes" id="UP000309215">
    <property type="component" value="Unassembled WGS sequence"/>
</dbReference>
<dbReference type="AlphaFoldDB" id="A0A4U1IUA5"/>
<dbReference type="RefSeq" id="WP_136934988.1">
    <property type="nucleotide sequence ID" value="NZ_SSMQ01000077.1"/>
</dbReference>
<dbReference type="EMBL" id="SSMQ01000077">
    <property type="protein sequence ID" value="TKC97993.1"/>
    <property type="molecule type" value="Genomic_DNA"/>
</dbReference>
<comment type="caution">
    <text evidence="1">The sequence shown here is derived from an EMBL/GenBank/DDBJ whole genome shotgun (WGS) entry which is preliminary data.</text>
</comment>